<evidence type="ECO:0000259" key="1">
    <source>
        <dbReference type="Pfam" id="PF18755"/>
    </source>
</evidence>
<evidence type="ECO:0000313" key="2">
    <source>
        <dbReference type="EMBL" id="KUG07212.1"/>
    </source>
</evidence>
<feature type="domain" description="RAMA" evidence="1">
    <location>
        <begin position="202"/>
        <end position="310"/>
    </location>
</feature>
<accession>A0A9X0HJV1</accession>
<dbReference type="Pfam" id="PF18755">
    <property type="entry name" value="RAMA"/>
    <property type="match status" value="1"/>
</dbReference>
<evidence type="ECO:0000313" key="3">
    <source>
        <dbReference type="Proteomes" id="UP000054223"/>
    </source>
</evidence>
<name>A0A9X0HJV1_SOLP1</name>
<protein>
    <recommendedName>
        <fullName evidence="1">RAMA domain-containing protein</fullName>
    </recommendedName>
</protein>
<reference evidence="2 3" key="1">
    <citation type="submission" date="2015-11" db="EMBL/GenBank/DDBJ databases">
        <title>Solirubrum puertoriconensis gen. nov. an environmental bacteria isolated in Puerto Rico.</title>
        <authorList>
            <person name="Cuebas-Irizarry M.F."/>
            <person name="Montalvo-Rodriguez R."/>
        </authorList>
    </citation>
    <scope>NUCLEOTIDE SEQUENCE [LARGE SCALE GENOMIC DNA]</scope>
    <source>
        <strain evidence="2 3">MC1A</strain>
    </source>
</reference>
<gene>
    <name evidence="2" type="ORF">ASU33_12625</name>
</gene>
<organism evidence="2 3">
    <name type="scientific">Solirubrum puertoriconensis</name>
    <dbReference type="NCBI Taxonomy" id="1751427"/>
    <lineage>
        <taxon>Bacteria</taxon>
        <taxon>Pseudomonadati</taxon>
        <taxon>Bacteroidota</taxon>
        <taxon>Cytophagia</taxon>
        <taxon>Cytophagales</taxon>
    </lineage>
</organism>
<keyword evidence="3" id="KW-1185">Reference proteome</keyword>
<proteinExistence type="predicted"/>
<dbReference type="AlphaFoldDB" id="A0A9X0HJV1"/>
<dbReference type="InterPro" id="IPR040843">
    <property type="entry name" value="RAMA"/>
</dbReference>
<dbReference type="EMBL" id="LNAL01000007">
    <property type="protein sequence ID" value="KUG07212.1"/>
    <property type="molecule type" value="Genomic_DNA"/>
</dbReference>
<comment type="caution">
    <text evidence="2">The sequence shown here is derived from an EMBL/GenBank/DDBJ whole genome shotgun (WGS) entry which is preliminary data.</text>
</comment>
<dbReference type="Proteomes" id="UP000054223">
    <property type="component" value="Unassembled WGS sequence"/>
</dbReference>
<dbReference type="OrthoDB" id="8479669at2"/>
<dbReference type="RefSeq" id="WP_059070838.1">
    <property type="nucleotide sequence ID" value="NZ_LNAL01000007.1"/>
</dbReference>
<sequence length="314" mass="35637">MLIFATRKYLKTPFKNEAELEQVVINNYEYLFGPDSFYLPKTKIRTADGLGTIPDVFAIDIGQRKWYIVEAELGHHDVWNHIAKQVSKQIVASQQTSTKRILEDAAVKLYSDVNSQTKEKFDNLNINSVDVRKIVSEILNQDPVIGIPIDFIPNDLSDWARQQKLKLKLWTLSKFVELGDPNNIIYEFPEEFKPTIDIEEEEKYKTLSGSLSKNNIEIFDLIAAGYIQPFDKLFMTYKPKNGSQNKYEAVIQDDGSLAVLGQVFTSPSYAALAGIKNAGSNRQTVNGWTAWKTINGELIADLRDKLLSTHLKAI</sequence>